<sequence>MGIAVLGPLQVGGEVNGLSPRDRVVLSALVVRAGDRVSTDALADALWGEEPPPTWTKVVQGSVVRLRKRLGPAAITSEVTGYRLALHDDELDHRQFERLVERAREALAGDDPERASYLAREALDLWRGAAFPDLEEWEPGRVEAARLDGLRQETEELRVEAEIGAGRAQGVLERARTLVAQAPLRERRWVLLATALYQSGRQAEALGAVKRARTMLAEELGLDPGHELVELEDQLLRQDVTLTPPARHEVSAVCPYRGLLAYDAEHADAFFGREDDVAACLRRLRDTGVLAVVGPSGVGKSSLVRAGVVSALARAGTPVLLTTPGPHPMDSLSRLKARGRQTLVVDQAEEAVTVCEVPDERERYFAALAAHVGAGGGLVLALRADHLGDLAPYPAIARVLEDGLYLLGPMSEPDLRRAIEVPARRAGLRLEPGLVDLLVREVEGEPAGLPMLSHVLRETWERREGATLTVEGYRATGGIRHAVTQSAESLYDAMDEVQRGQLRSLLLRLVMPSEDGDPVRARVPRTQVAVDAGHVRLVERLVEARLVSVDGDAVQIAHEALIRVWPRLRSWLDDDVDGQRILRHLAGAAEAWDTMGRPESELYRGARLGRTLEWSERARPDLNDTERAFLDASAALGQAEARKAQEQFEHERSVNRRLRGALVLSGVLLVLALVAGTVAVWTAGRARTDRDRAETAAELADARRAEAQAMTVDDPAASLLLAASALQVDRSAQARGNLADALARNPSLVAQRDAGNTVVDVATSPVGSLLAVSRPGTGAPGRGEGLRLMDADTLEPLPFEENQPTSAVAFSPDGSLMALAMNQWNGNDPPHIVSQPLRLYDMPDGTLADHQLGGFPEYSAIEYGLAFSGDGRRVAAEVQQYHPPTGLWDETGVVTVWDLDHRSQPIFRVTVPDYPELNLSPDGRRLYVALTGDDVHRPVRVYDVDSGRLVDSASTDVLDRIGAFAADLSPDGSTFAVSTASNVLRYDTATLETRGPDLRGPVGGWLDVLTYSHDGSMLAGESRAGDILVWDAASGRRLWQFTEPEASWNIAFSADDRSLFTATGGQVRAWDLTGRGLFSLGRSSDADEYAVSKPAPDGHTLVRERLGRLWFVDDRTGRATRRTPKQQYDYSHVWSRDGRWLLSWRDARLLRLWDARSARLVGERRFGTGDLVATFSAAGDRVLVGDTEHRAIRVLDRATMRPVGAPVQVGREPTMLVEHPTAGTLDAIASDGAVDRVDLAAGTVERLATAGTVFAYYGTAAVAPDGSRLATSTDDGRLRVFDTSTWREIGSASDSEEAAVSFAPDGEEIASVVHGRITLYDGRTAAVRASIPLPAGTPEAWLAYLPDSTGLLVTAVDGSTWTVDTRPSAWLERACRTAGRNLTRDEWTEHFPNRSYEVTCPQWPAGE</sequence>
<dbReference type="SUPFAM" id="SSF48452">
    <property type="entry name" value="TPR-like"/>
    <property type="match status" value="1"/>
</dbReference>
<evidence type="ECO:0000313" key="7">
    <source>
        <dbReference type="EMBL" id="RYP87770.1"/>
    </source>
</evidence>
<dbReference type="GO" id="GO:0006355">
    <property type="term" value="P:regulation of DNA-templated transcription"/>
    <property type="evidence" value="ECO:0007669"/>
    <property type="project" value="InterPro"/>
</dbReference>
<comment type="similarity">
    <text evidence="1">Belongs to the AfsR/DnrI/RedD regulatory family.</text>
</comment>
<accession>A0A4Q4ZHS3</accession>
<dbReference type="PROSITE" id="PS51755">
    <property type="entry name" value="OMPR_PHOB"/>
    <property type="match status" value="1"/>
</dbReference>
<evidence type="ECO:0000256" key="3">
    <source>
        <dbReference type="ARBA" id="ARBA00023125"/>
    </source>
</evidence>
<dbReference type="Proteomes" id="UP000295198">
    <property type="component" value="Unassembled WGS sequence"/>
</dbReference>
<dbReference type="InterPro" id="IPR011044">
    <property type="entry name" value="Quino_amine_DH_bsu"/>
</dbReference>
<dbReference type="InterPro" id="IPR036388">
    <property type="entry name" value="WH-like_DNA-bd_sf"/>
</dbReference>
<dbReference type="SUPFAM" id="SSF82171">
    <property type="entry name" value="DPP6 N-terminal domain-like"/>
    <property type="match status" value="1"/>
</dbReference>
<dbReference type="InterPro" id="IPR001867">
    <property type="entry name" value="OmpR/PhoB-type_DNA-bd"/>
</dbReference>
<dbReference type="InterPro" id="IPR016032">
    <property type="entry name" value="Sig_transdc_resp-reg_C-effctor"/>
</dbReference>
<dbReference type="Gene3D" id="2.130.10.10">
    <property type="entry name" value="YVTN repeat-like/Quinoprotein amine dehydrogenase"/>
    <property type="match status" value="4"/>
</dbReference>
<dbReference type="Pfam" id="PF00486">
    <property type="entry name" value="Trans_reg_C"/>
    <property type="match status" value="1"/>
</dbReference>
<dbReference type="InterPro" id="IPR011990">
    <property type="entry name" value="TPR-like_helical_dom_sf"/>
</dbReference>
<dbReference type="Gene3D" id="1.25.40.10">
    <property type="entry name" value="Tetratricopeptide repeat domain"/>
    <property type="match status" value="1"/>
</dbReference>
<dbReference type="CDD" id="cd15831">
    <property type="entry name" value="BTAD"/>
    <property type="match status" value="1"/>
</dbReference>
<evidence type="ECO:0000256" key="2">
    <source>
        <dbReference type="ARBA" id="ARBA00023015"/>
    </source>
</evidence>
<dbReference type="SMART" id="SM01043">
    <property type="entry name" value="BTAD"/>
    <property type="match status" value="1"/>
</dbReference>
<feature type="DNA-binding region" description="OmpR/PhoB-type" evidence="5">
    <location>
        <begin position="1"/>
        <end position="86"/>
    </location>
</feature>
<feature type="domain" description="OmpR/PhoB-type" evidence="6">
    <location>
        <begin position="1"/>
        <end position="86"/>
    </location>
</feature>
<dbReference type="GO" id="GO:0000160">
    <property type="term" value="P:phosphorelay signal transduction system"/>
    <property type="evidence" value="ECO:0007669"/>
    <property type="project" value="InterPro"/>
</dbReference>
<dbReference type="Pfam" id="PF20703">
    <property type="entry name" value="nSTAND1"/>
    <property type="match status" value="1"/>
</dbReference>
<dbReference type="InterPro" id="IPR049052">
    <property type="entry name" value="nSTAND1"/>
</dbReference>
<dbReference type="Pfam" id="PF00400">
    <property type="entry name" value="WD40"/>
    <property type="match status" value="1"/>
</dbReference>
<evidence type="ECO:0000256" key="1">
    <source>
        <dbReference type="ARBA" id="ARBA00005820"/>
    </source>
</evidence>
<dbReference type="GO" id="GO:0003677">
    <property type="term" value="F:DNA binding"/>
    <property type="evidence" value="ECO:0007669"/>
    <property type="project" value="UniProtKB-UniRule"/>
</dbReference>
<dbReference type="Pfam" id="PF03704">
    <property type="entry name" value="BTAD"/>
    <property type="match status" value="1"/>
</dbReference>
<evidence type="ECO:0000259" key="6">
    <source>
        <dbReference type="PROSITE" id="PS51755"/>
    </source>
</evidence>
<dbReference type="SUPFAM" id="SSF50969">
    <property type="entry name" value="YVTN repeat-like/Quinoprotein amine dehydrogenase"/>
    <property type="match status" value="1"/>
</dbReference>
<evidence type="ECO:0000313" key="8">
    <source>
        <dbReference type="Proteomes" id="UP000295198"/>
    </source>
</evidence>
<evidence type="ECO:0000256" key="5">
    <source>
        <dbReference type="PROSITE-ProRule" id="PRU01091"/>
    </source>
</evidence>
<comment type="caution">
    <text evidence="7">The sequence shown here is derived from an EMBL/GenBank/DDBJ whole genome shotgun (WGS) entry which is preliminary data.</text>
</comment>
<dbReference type="GO" id="GO:0005829">
    <property type="term" value="C:cytosol"/>
    <property type="evidence" value="ECO:0007669"/>
    <property type="project" value="UniProtKB-ARBA"/>
</dbReference>
<dbReference type="InterPro" id="IPR015943">
    <property type="entry name" value="WD40/YVTN_repeat-like_dom_sf"/>
</dbReference>
<evidence type="ECO:0000256" key="4">
    <source>
        <dbReference type="ARBA" id="ARBA00023163"/>
    </source>
</evidence>
<organism evidence="7 8">
    <name type="scientific">Nocardioides guangzhouensis</name>
    <dbReference type="NCBI Taxonomy" id="2497878"/>
    <lineage>
        <taxon>Bacteria</taxon>
        <taxon>Bacillati</taxon>
        <taxon>Actinomycetota</taxon>
        <taxon>Actinomycetes</taxon>
        <taxon>Propionibacteriales</taxon>
        <taxon>Nocardioidaceae</taxon>
        <taxon>Nocardioides</taxon>
    </lineage>
</organism>
<gene>
    <name evidence="7" type="ORF">EKO23_05125</name>
</gene>
<protein>
    <recommendedName>
        <fullName evidence="6">OmpR/PhoB-type domain-containing protein</fullName>
    </recommendedName>
</protein>
<keyword evidence="4" id="KW-0804">Transcription</keyword>
<dbReference type="OrthoDB" id="4326794at2"/>
<dbReference type="SMART" id="SM00862">
    <property type="entry name" value="Trans_reg_C"/>
    <property type="match status" value="1"/>
</dbReference>
<keyword evidence="2" id="KW-0805">Transcription regulation</keyword>
<dbReference type="SUPFAM" id="SSF46894">
    <property type="entry name" value="C-terminal effector domain of the bipartite response regulators"/>
    <property type="match status" value="1"/>
</dbReference>
<keyword evidence="8" id="KW-1185">Reference proteome</keyword>
<dbReference type="SUPFAM" id="SSF52540">
    <property type="entry name" value="P-loop containing nucleoside triphosphate hydrolases"/>
    <property type="match status" value="1"/>
</dbReference>
<reference evidence="7 8" key="1">
    <citation type="submission" date="2019-01" db="EMBL/GenBank/DDBJ databases">
        <title>Nocardioides guangzhouensis sp. nov., an actinobacterium isolated from soil.</title>
        <authorList>
            <person name="Fu Y."/>
            <person name="Cai Y."/>
            <person name="Lin Z."/>
            <person name="Chen P."/>
        </authorList>
    </citation>
    <scope>NUCLEOTIDE SEQUENCE [LARGE SCALE GENOMIC DNA]</scope>
    <source>
        <strain evidence="7 8">130</strain>
    </source>
</reference>
<dbReference type="InterPro" id="IPR051677">
    <property type="entry name" value="AfsR-DnrI-RedD_regulator"/>
</dbReference>
<dbReference type="Gene3D" id="1.10.10.10">
    <property type="entry name" value="Winged helix-like DNA-binding domain superfamily/Winged helix DNA-binding domain"/>
    <property type="match status" value="1"/>
</dbReference>
<proteinExistence type="inferred from homology"/>
<dbReference type="EMBL" id="SDKM01000005">
    <property type="protein sequence ID" value="RYP87770.1"/>
    <property type="molecule type" value="Genomic_DNA"/>
</dbReference>
<dbReference type="PANTHER" id="PTHR35807">
    <property type="entry name" value="TRANSCRIPTIONAL REGULATOR REDD-RELATED"/>
    <property type="match status" value="1"/>
</dbReference>
<dbReference type="InterPro" id="IPR027417">
    <property type="entry name" value="P-loop_NTPase"/>
</dbReference>
<dbReference type="RefSeq" id="WP_134714750.1">
    <property type="nucleotide sequence ID" value="NZ_SDKM01000005.1"/>
</dbReference>
<dbReference type="InterPro" id="IPR001680">
    <property type="entry name" value="WD40_rpt"/>
</dbReference>
<keyword evidence="3 5" id="KW-0238">DNA-binding</keyword>
<name>A0A4Q4ZHS3_9ACTN</name>
<dbReference type="InterPro" id="IPR005158">
    <property type="entry name" value="BTAD"/>
</dbReference>
<dbReference type="PANTHER" id="PTHR35807:SF1">
    <property type="entry name" value="TRANSCRIPTIONAL REGULATOR REDD"/>
    <property type="match status" value="1"/>
</dbReference>